<dbReference type="RefSeq" id="WP_118877161.1">
    <property type="nucleotide sequence ID" value="NZ_QWEI01000009.1"/>
</dbReference>
<feature type="transmembrane region" description="Helical" evidence="1">
    <location>
        <begin position="91"/>
        <end position="113"/>
    </location>
</feature>
<sequence length="172" mass="20582">MKSNLEKRFKYLYTGERFAIILFIPLSCLINYTYPNLQLYSLLSFWISFCLLLFILIQGTYYWHSKWKRLITEKKSKTPIKTVRLLKKMKTINIVIIISSIILFIIDILVHYPNLPIKGLLINGFIFIFAILEFINYFYIQLSYDNLSDIKYLIKTKKLKRSCLSKDFKHTL</sequence>
<evidence type="ECO:0000313" key="3">
    <source>
        <dbReference type="Proteomes" id="UP000265692"/>
    </source>
</evidence>
<dbReference type="EMBL" id="QWEI01000009">
    <property type="protein sequence ID" value="RHW34047.1"/>
    <property type="molecule type" value="Genomic_DNA"/>
</dbReference>
<feature type="transmembrane region" description="Helical" evidence="1">
    <location>
        <begin position="40"/>
        <end position="63"/>
    </location>
</feature>
<feature type="transmembrane region" description="Helical" evidence="1">
    <location>
        <begin position="12"/>
        <end position="34"/>
    </location>
</feature>
<evidence type="ECO:0000313" key="2">
    <source>
        <dbReference type="EMBL" id="RHW34047.1"/>
    </source>
</evidence>
<protein>
    <submittedName>
        <fullName evidence="2">General stress protein</fullName>
    </submittedName>
</protein>
<dbReference type="Proteomes" id="UP000265692">
    <property type="component" value="Unassembled WGS sequence"/>
</dbReference>
<keyword evidence="3" id="KW-1185">Reference proteome</keyword>
<keyword evidence="1" id="KW-1133">Transmembrane helix</keyword>
<keyword evidence="1" id="KW-0812">Transmembrane</keyword>
<dbReference type="AlphaFoldDB" id="A0A396SJM0"/>
<reference evidence="2 3" key="1">
    <citation type="submission" date="2018-08" db="EMBL/GenBank/DDBJ databases">
        <title>Lysinibacillus sp. YLB-03 draft genome sequence.</title>
        <authorList>
            <person name="Yu L."/>
        </authorList>
    </citation>
    <scope>NUCLEOTIDE SEQUENCE [LARGE SCALE GENOMIC DNA]</scope>
    <source>
        <strain evidence="2 3">YLB-03</strain>
    </source>
</reference>
<gene>
    <name evidence="2" type="ORF">D1B33_14720</name>
</gene>
<proteinExistence type="predicted"/>
<comment type="caution">
    <text evidence="2">The sequence shown here is derived from an EMBL/GenBank/DDBJ whole genome shotgun (WGS) entry which is preliminary data.</text>
</comment>
<feature type="transmembrane region" description="Helical" evidence="1">
    <location>
        <begin position="119"/>
        <end position="140"/>
    </location>
</feature>
<organism evidence="2 3">
    <name type="scientific">Ureibacillus yapensis</name>
    <dbReference type="NCBI Taxonomy" id="2304605"/>
    <lineage>
        <taxon>Bacteria</taxon>
        <taxon>Bacillati</taxon>
        <taxon>Bacillota</taxon>
        <taxon>Bacilli</taxon>
        <taxon>Bacillales</taxon>
        <taxon>Caryophanaceae</taxon>
        <taxon>Ureibacillus</taxon>
    </lineage>
</organism>
<accession>A0A396SJM0</accession>
<evidence type="ECO:0000256" key="1">
    <source>
        <dbReference type="SAM" id="Phobius"/>
    </source>
</evidence>
<keyword evidence="1" id="KW-0472">Membrane</keyword>
<name>A0A396SJM0_9BACL</name>